<dbReference type="GO" id="GO:0044780">
    <property type="term" value="P:bacterial-type flagellum assembly"/>
    <property type="evidence" value="ECO:0007669"/>
    <property type="project" value="InterPro"/>
</dbReference>
<keyword evidence="10" id="KW-0282">Flagellum</keyword>
<dbReference type="SUPFAM" id="SSF64518">
    <property type="entry name" value="Phase 1 flagellin"/>
    <property type="match status" value="2"/>
</dbReference>
<organism evidence="10 11">
    <name type="scientific">Candidatus Methylospira mobilis</name>
    <dbReference type="NCBI Taxonomy" id="1808979"/>
    <lineage>
        <taxon>Bacteria</taxon>
        <taxon>Pseudomonadati</taxon>
        <taxon>Pseudomonadota</taxon>
        <taxon>Gammaproteobacteria</taxon>
        <taxon>Methylococcales</taxon>
        <taxon>Methylococcaceae</taxon>
        <taxon>Candidatus Methylospira</taxon>
    </lineage>
</organism>
<dbReference type="Pfam" id="PF00460">
    <property type="entry name" value="Flg_bb_rod"/>
    <property type="match status" value="1"/>
</dbReference>
<dbReference type="GO" id="GO:0005576">
    <property type="term" value="C:extracellular region"/>
    <property type="evidence" value="ECO:0007669"/>
    <property type="project" value="UniProtKB-SubCell"/>
</dbReference>
<dbReference type="InterPro" id="IPR053927">
    <property type="entry name" value="FlgK_helical"/>
</dbReference>
<gene>
    <name evidence="10" type="primary">flgK</name>
    <name evidence="10" type="ORF">F6R98_07215</name>
</gene>
<dbReference type="InterPro" id="IPR010930">
    <property type="entry name" value="Flg_bb/hook_C_dom"/>
</dbReference>
<reference evidence="10 11" key="1">
    <citation type="submission" date="2019-09" db="EMBL/GenBank/DDBJ databases">
        <title>Ecophysiology of the spiral-shaped methanotroph Methylospira mobilis as revealed by the complete genome sequence.</title>
        <authorList>
            <person name="Oshkin I.Y."/>
            <person name="Dedysh S.N."/>
            <person name="Miroshnikov K."/>
            <person name="Danilova O.V."/>
            <person name="Hakobyan A."/>
            <person name="Liesack W."/>
        </authorList>
    </citation>
    <scope>NUCLEOTIDE SEQUENCE [LARGE SCALE GENOMIC DNA]</scope>
    <source>
        <strain evidence="10 11">Shm1</strain>
    </source>
</reference>
<accession>A0A5Q0BJR1</accession>
<comment type="similarity">
    <text evidence="3">Belongs to the flagella basal body rod proteins family.</text>
</comment>
<dbReference type="PANTHER" id="PTHR30033">
    <property type="entry name" value="FLAGELLAR HOOK-ASSOCIATED PROTEIN 1"/>
    <property type="match status" value="1"/>
</dbReference>
<name>A0A5Q0BJR1_9GAMM</name>
<keyword evidence="10" id="KW-0969">Cilium</keyword>
<evidence type="ECO:0000256" key="3">
    <source>
        <dbReference type="ARBA" id="ARBA00009677"/>
    </source>
</evidence>
<dbReference type="OrthoDB" id="9802553at2"/>
<evidence type="ECO:0000256" key="6">
    <source>
        <dbReference type="ARBA" id="ARBA00023143"/>
    </source>
</evidence>
<evidence type="ECO:0000256" key="1">
    <source>
        <dbReference type="ARBA" id="ARBA00004365"/>
    </source>
</evidence>
<dbReference type="InterPro" id="IPR001444">
    <property type="entry name" value="Flag_bb_rod_N"/>
</dbReference>
<dbReference type="InParanoid" id="A0A5Q0BJR1"/>
<feature type="domain" description="Flagellar basal body rod protein N-terminal" evidence="7">
    <location>
        <begin position="6"/>
        <end position="35"/>
    </location>
</feature>
<dbReference type="KEGG" id="mmob:F6R98_07215"/>
<keyword evidence="5" id="KW-0964">Secreted</keyword>
<dbReference type="Pfam" id="PF06429">
    <property type="entry name" value="Flg_bbr_C"/>
    <property type="match status" value="1"/>
</dbReference>
<dbReference type="Proteomes" id="UP000325755">
    <property type="component" value="Chromosome"/>
</dbReference>
<dbReference type="AlphaFoldDB" id="A0A5Q0BJR1"/>
<protein>
    <recommendedName>
        <fullName evidence="4">Flagellar hook-associated protein 1</fullName>
    </recommendedName>
</protein>
<keyword evidence="11" id="KW-1185">Reference proteome</keyword>
<feature type="domain" description="Flagellar hook-associated protein FlgK helical" evidence="9">
    <location>
        <begin position="96"/>
        <end position="337"/>
    </location>
</feature>
<dbReference type="RefSeq" id="WP_153248436.1">
    <property type="nucleotide sequence ID" value="NZ_CP044205.1"/>
</dbReference>
<dbReference type="Pfam" id="PF22638">
    <property type="entry name" value="FlgK_D1"/>
    <property type="match status" value="1"/>
</dbReference>
<dbReference type="PRINTS" id="PR01005">
    <property type="entry name" value="FLGHOOKAP1"/>
</dbReference>
<dbReference type="GO" id="GO:0005198">
    <property type="term" value="F:structural molecule activity"/>
    <property type="evidence" value="ECO:0007669"/>
    <property type="project" value="InterPro"/>
</dbReference>
<evidence type="ECO:0000313" key="11">
    <source>
        <dbReference type="Proteomes" id="UP000325755"/>
    </source>
</evidence>
<dbReference type="GO" id="GO:0009424">
    <property type="term" value="C:bacterial-type flagellum hook"/>
    <property type="evidence" value="ECO:0007669"/>
    <property type="project" value="InterPro"/>
</dbReference>
<proteinExistence type="inferred from homology"/>
<dbReference type="PANTHER" id="PTHR30033:SF1">
    <property type="entry name" value="FLAGELLAR HOOK-ASSOCIATED PROTEIN 1"/>
    <property type="match status" value="1"/>
</dbReference>
<dbReference type="InterPro" id="IPR002371">
    <property type="entry name" value="FlgK"/>
</dbReference>
<evidence type="ECO:0000259" key="9">
    <source>
        <dbReference type="Pfam" id="PF22638"/>
    </source>
</evidence>
<sequence>MGWDTLNIGLSGLQAAQIGLNVTGNNITNASTPGYSRQQITQAGASTALYSGVYGTLQMGVDVTGVQRVYSAALGAQVRQTQAASSGVSIYSTQVQNLDSVLANTTGGVASALTKFGSTLQSLAASPSNTGVRQAAMSAAQALVNSFQSANTQLSQINSGVNSQIQDSVNTINTLATQIAQVNSAIAQVAGSGASNTPNSLMDQRDQLLQTLSEQVGVTVNTEADGSMVDITIGNGVPLVTGTQATPLNVSYANSPSLAGQTQAVVQFQTATGGTQTIVDGAIGSGGTLGGLLQFRNASLNQAQTAMGQMATQIANSFNAQNALGLDANSAQGAAIFSVSGNSLQLATSDSSKLAAAAPIVTASSGGAMYNAAIEGVSGVTASATSVQAALTAVQAQVTTPSAGNITNATTAVAAAVTAANTALTNVTAAAAASPPTATAADVTAATAANTAVLAMSTAINAATAVPATGTWAQALTAAQTAATAANASTNTGSGAISAGSVSTGYFNSAIPTTVPPSTLKLTFTSATTYTVSGSPTASDNTGGPYTYTPGAPVSLNGGTISFTISGAPNSGDSFNVTQNLNGIADGRNATLLQNMQSYAPATAVGVSTTSAAAAIAANGAGVDPTYTGTPLQAGQSIKLTYNASGGFDVTDPYGNTTANAVTSYTSGSVIRVDGLSFSITGGPVAGDTFTVTASGIQAQAAAANTGGASVAVNGSGIDPTYTGVPLQAGQAVQLVYNSATSSFTATGPDGNQSIIAYTSGSPITVDGLSFTITGAGAAAPKTGDTFTVAPNVISGNSYSGGYSALVNLIGNTTSVMASNNTAQSALLSSAQTAQQSQSGVNLDEEAAHLIQYQQAYQASAKVITIAQQMLDTLLAIPA</sequence>
<evidence type="ECO:0000256" key="5">
    <source>
        <dbReference type="ARBA" id="ARBA00022525"/>
    </source>
</evidence>
<dbReference type="EMBL" id="CP044205">
    <property type="protein sequence ID" value="QFY42441.1"/>
    <property type="molecule type" value="Genomic_DNA"/>
</dbReference>
<comment type="subcellular location">
    <subcellularLocation>
        <location evidence="1">Bacterial flagellum</location>
    </subcellularLocation>
    <subcellularLocation>
        <location evidence="2">Secreted</location>
    </subcellularLocation>
</comment>
<evidence type="ECO:0000256" key="4">
    <source>
        <dbReference type="ARBA" id="ARBA00016244"/>
    </source>
</evidence>
<evidence type="ECO:0000313" key="10">
    <source>
        <dbReference type="EMBL" id="QFY42441.1"/>
    </source>
</evidence>
<feature type="domain" description="Flagellar basal-body/hook protein C-terminal" evidence="8">
    <location>
        <begin position="837"/>
        <end position="876"/>
    </location>
</feature>
<keyword evidence="6" id="KW-0975">Bacterial flagellum</keyword>
<evidence type="ECO:0000256" key="2">
    <source>
        <dbReference type="ARBA" id="ARBA00004613"/>
    </source>
</evidence>
<dbReference type="NCBIfam" id="TIGR02492">
    <property type="entry name" value="flgK_ends"/>
    <property type="match status" value="1"/>
</dbReference>
<evidence type="ECO:0000259" key="7">
    <source>
        <dbReference type="Pfam" id="PF00460"/>
    </source>
</evidence>
<evidence type="ECO:0000259" key="8">
    <source>
        <dbReference type="Pfam" id="PF06429"/>
    </source>
</evidence>
<keyword evidence="10" id="KW-0966">Cell projection</keyword>